<accession>A0AAW9HEX1</accession>
<dbReference type="InterPro" id="IPR005586">
    <property type="entry name" value="ABC_trans_aux"/>
</dbReference>
<gene>
    <name evidence="2" type="ORF">SOV92_18715</name>
</gene>
<evidence type="ECO:0000313" key="3">
    <source>
        <dbReference type="Proteomes" id="UP001269968"/>
    </source>
</evidence>
<comment type="caution">
    <text evidence="2">The sequence shown here is derived from an EMBL/GenBank/DDBJ whole genome shotgun (WGS) entry which is preliminary data.</text>
</comment>
<dbReference type="SUPFAM" id="SSF159594">
    <property type="entry name" value="XCC0632-like"/>
    <property type="match status" value="1"/>
</dbReference>
<dbReference type="Proteomes" id="UP001269968">
    <property type="component" value="Unassembled WGS sequence"/>
</dbReference>
<proteinExistence type="predicted"/>
<feature type="domain" description="ABC-type transport auxiliary lipoprotein component" evidence="1">
    <location>
        <begin position="45"/>
        <end position="196"/>
    </location>
</feature>
<organism evidence="2 3">
    <name type="scientific">Pectobacterium brasiliense</name>
    <dbReference type="NCBI Taxonomy" id="180957"/>
    <lineage>
        <taxon>Bacteria</taxon>
        <taxon>Pseudomonadati</taxon>
        <taxon>Pseudomonadota</taxon>
        <taxon>Gammaproteobacteria</taxon>
        <taxon>Enterobacterales</taxon>
        <taxon>Pectobacteriaceae</taxon>
        <taxon>Pectobacterium</taxon>
    </lineage>
</organism>
<dbReference type="AlphaFoldDB" id="A0AAW9HEX1"/>
<dbReference type="PROSITE" id="PS51257">
    <property type="entry name" value="PROKAR_LIPOPROTEIN"/>
    <property type="match status" value="1"/>
</dbReference>
<protein>
    <submittedName>
        <fullName evidence="2">PqiC family protein</fullName>
    </submittedName>
</protein>
<evidence type="ECO:0000313" key="2">
    <source>
        <dbReference type="EMBL" id="MDY4379827.1"/>
    </source>
</evidence>
<dbReference type="Pfam" id="PF03886">
    <property type="entry name" value="ABC_trans_aux"/>
    <property type="match status" value="1"/>
</dbReference>
<evidence type="ECO:0000259" key="1">
    <source>
        <dbReference type="Pfam" id="PF03886"/>
    </source>
</evidence>
<dbReference type="RefSeq" id="WP_320714971.1">
    <property type="nucleotide sequence ID" value="NZ_JAXHOZ010000076.1"/>
</dbReference>
<reference evidence="2" key="1">
    <citation type="submission" date="2023-11" db="EMBL/GenBank/DDBJ databases">
        <title>Comparative genomics revealed phylogeny of phytopathogenic Pectobacterium aroidearum based on whole-genome sequencing and function of putative horizontal acquire islands in P. aroidearum PccS1.</title>
        <authorList>
            <person name="Fan J."/>
            <person name="Yang L."/>
        </authorList>
    </citation>
    <scope>NUCLEOTIDE SEQUENCE</scope>
    <source>
        <strain evidence="2">NJAU140</strain>
    </source>
</reference>
<sequence>MKRVAPLLSLTVIALLSACSSPPVRYHTLLTPGSPVATLSFMANTTHAAPFFIDVLPVGVPAQLDTSQIVIRQGDSGAVVLDNERWLSPLSEEIRTALSADLTQRLNTQDVSGLVRSADTPVVRIHLQVRRFDSWPGQSVAFDADWSLSAVGAVGEENGRARLLCRSQFTEQAANSDNAMLHAQQQIITRLAEQIAATATRWMPDRQGTCLTPPRRP</sequence>
<dbReference type="Gene3D" id="3.40.50.10610">
    <property type="entry name" value="ABC-type transport auxiliary lipoprotein component"/>
    <property type="match status" value="1"/>
</dbReference>
<dbReference type="EMBL" id="JAXHOZ010000076">
    <property type="protein sequence ID" value="MDY4379827.1"/>
    <property type="molecule type" value="Genomic_DNA"/>
</dbReference>
<name>A0AAW9HEX1_9GAMM</name>